<evidence type="ECO:0000313" key="1">
    <source>
        <dbReference type="EMBL" id="MDK2127133.1"/>
    </source>
</evidence>
<sequence>RVRAEVKDPDGIQARTEFRYDAAGHTTRIDAGVTYSAIHDPVTGKQTGVARHVHTSTQYVFDAQGRRVREILDPDGVKQTTEYYYDQNGNVSLKIQRASPDSPTTSETRATAYLYDENNRPTFSFSLLNATEVAVTQTEYDIAGRITKTVRYATPAKLSVVAPLFSPVSGMAGQNLSP</sequence>
<proteinExistence type="predicted"/>
<evidence type="ECO:0000313" key="2">
    <source>
        <dbReference type="Proteomes" id="UP001172778"/>
    </source>
</evidence>
<dbReference type="Gene3D" id="2.180.10.10">
    <property type="entry name" value="RHS repeat-associated core"/>
    <property type="match status" value="1"/>
</dbReference>
<keyword evidence="2" id="KW-1185">Reference proteome</keyword>
<evidence type="ECO:0008006" key="3">
    <source>
        <dbReference type="Google" id="ProtNLM"/>
    </source>
</evidence>
<protein>
    <recommendedName>
        <fullName evidence="3">RHS repeat protein</fullName>
    </recommendedName>
</protein>
<name>A0ABT7E729_9NEIS</name>
<dbReference type="Proteomes" id="UP001172778">
    <property type="component" value="Unassembled WGS sequence"/>
</dbReference>
<reference evidence="1" key="1">
    <citation type="submission" date="2023-03" db="EMBL/GenBank/DDBJ databases">
        <title>Chitinimonas shenzhenensis gen. nov., sp. nov., a novel member of family Burkholderiaceae isolated from activated sludge collected in Shen Zhen, China.</title>
        <authorList>
            <person name="Wang X."/>
        </authorList>
    </citation>
    <scope>NUCLEOTIDE SEQUENCE</scope>
    <source>
        <strain evidence="1">DQS-5</strain>
    </source>
</reference>
<dbReference type="RefSeq" id="WP_284103441.1">
    <property type="nucleotide sequence ID" value="NZ_JARRAF010000168.1"/>
</dbReference>
<comment type="caution">
    <text evidence="1">The sequence shown here is derived from an EMBL/GenBank/DDBJ whole genome shotgun (WGS) entry which is preliminary data.</text>
</comment>
<accession>A0ABT7E729</accession>
<feature type="non-terminal residue" evidence="1">
    <location>
        <position position="1"/>
    </location>
</feature>
<organism evidence="1 2">
    <name type="scientific">Parachitinimonas caeni</name>
    <dbReference type="NCBI Taxonomy" id="3031301"/>
    <lineage>
        <taxon>Bacteria</taxon>
        <taxon>Pseudomonadati</taxon>
        <taxon>Pseudomonadota</taxon>
        <taxon>Betaproteobacteria</taxon>
        <taxon>Neisseriales</taxon>
        <taxon>Chitinibacteraceae</taxon>
        <taxon>Parachitinimonas</taxon>
    </lineage>
</organism>
<dbReference type="EMBL" id="JARRAF010000168">
    <property type="protein sequence ID" value="MDK2127133.1"/>
    <property type="molecule type" value="Genomic_DNA"/>
</dbReference>
<feature type="non-terminal residue" evidence="1">
    <location>
        <position position="178"/>
    </location>
</feature>
<gene>
    <name evidence="1" type="ORF">PZA18_24155</name>
</gene>